<dbReference type="STRING" id="1280847.SAMN04488036_10986"/>
<dbReference type="InterPro" id="IPR051531">
    <property type="entry name" value="N-acetyltransferase"/>
</dbReference>
<proteinExistence type="predicted"/>
<feature type="region of interest" description="Disordered" evidence="1">
    <location>
        <begin position="125"/>
        <end position="153"/>
    </location>
</feature>
<evidence type="ECO:0000313" key="3">
    <source>
        <dbReference type="EMBL" id="SFL31483.1"/>
    </source>
</evidence>
<dbReference type="AlphaFoldDB" id="A0A1I4GPR4"/>
<dbReference type="Proteomes" id="UP000198851">
    <property type="component" value="Unassembled WGS sequence"/>
</dbReference>
<dbReference type="Gene3D" id="3.40.630.30">
    <property type="match status" value="1"/>
</dbReference>
<dbReference type="Pfam" id="PF13302">
    <property type="entry name" value="Acetyltransf_3"/>
    <property type="match status" value="1"/>
</dbReference>
<dbReference type="PANTHER" id="PTHR43792">
    <property type="entry name" value="GNAT FAMILY, PUTATIVE (AFU_ORTHOLOGUE AFUA_3G00765)-RELATED-RELATED"/>
    <property type="match status" value="1"/>
</dbReference>
<evidence type="ECO:0000313" key="4">
    <source>
        <dbReference type="Proteomes" id="UP000198851"/>
    </source>
</evidence>
<dbReference type="EMBL" id="FOSZ01000009">
    <property type="protein sequence ID" value="SFL31483.1"/>
    <property type="molecule type" value="Genomic_DNA"/>
</dbReference>
<accession>A0A1I4GPR4</accession>
<evidence type="ECO:0000256" key="1">
    <source>
        <dbReference type="SAM" id="MobiDB-lite"/>
    </source>
</evidence>
<name>A0A1I4GPR4_9RHOB</name>
<dbReference type="GO" id="GO:0016747">
    <property type="term" value="F:acyltransferase activity, transferring groups other than amino-acyl groups"/>
    <property type="evidence" value="ECO:0007669"/>
    <property type="project" value="InterPro"/>
</dbReference>
<dbReference type="SUPFAM" id="SSF55729">
    <property type="entry name" value="Acyl-CoA N-acyltransferases (Nat)"/>
    <property type="match status" value="1"/>
</dbReference>
<evidence type="ECO:0000259" key="2">
    <source>
        <dbReference type="PROSITE" id="PS51186"/>
    </source>
</evidence>
<protein>
    <submittedName>
        <fullName evidence="3">Acetyltransferase (GNAT) domain-containing protein</fullName>
    </submittedName>
</protein>
<organism evidence="3 4">
    <name type="scientific">Shimia haliotis</name>
    <dbReference type="NCBI Taxonomy" id="1280847"/>
    <lineage>
        <taxon>Bacteria</taxon>
        <taxon>Pseudomonadati</taxon>
        <taxon>Pseudomonadota</taxon>
        <taxon>Alphaproteobacteria</taxon>
        <taxon>Rhodobacterales</taxon>
        <taxon>Roseobacteraceae</taxon>
    </lineage>
</organism>
<dbReference type="PROSITE" id="PS51186">
    <property type="entry name" value="GNAT"/>
    <property type="match status" value="1"/>
</dbReference>
<gene>
    <name evidence="3" type="ORF">SAMN04488036_10986</name>
</gene>
<keyword evidence="3" id="KW-0808">Transferase</keyword>
<keyword evidence="4" id="KW-1185">Reference proteome</keyword>
<reference evidence="4" key="1">
    <citation type="submission" date="2016-10" db="EMBL/GenBank/DDBJ databases">
        <authorList>
            <person name="Varghese N."/>
            <person name="Submissions S."/>
        </authorList>
    </citation>
    <scope>NUCLEOTIDE SEQUENCE [LARGE SCALE GENOMIC DNA]</scope>
    <source>
        <strain evidence="4">DSM 28453</strain>
    </source>
</reference>
<dbReference type="InterPro" id="IPR000182">
    <property type="entry name" value="GNAT_dom"/>
</dbReference>
<feature type="domain" description="N-acetyltransferase" evidence="2">
    <location>
        <begin position="1"/>
        <end position="143"/>
    </location>
</feature>
<dbReference type="PANTHER" id="PTHR43792:SF1">
    <property type="entry name" value="N-ACETYLTRANSFERASE DOMAIN-CONTAINING PROTEIN"/>
    <property type="match status" value="1"/>
</dbReference>
<dbReference type="InterPro" id="IPR016181">
    <property type="entry name" value="Acyl_CoA_acyltransferase"/>
</dbReference>
<sequence>MATHFATDWAQYMGGPISGNELWRWLGAEITSWQWLGYGSWAVDLTETGALVGQVGINKPPNFAEPELGMCFFPEAQSKGLAFEAATAVRDWAFDTQGMTTLVSYIDQDNAPSIRLAERLGAVRDDAADRPSPNDLVYRHFPSDSDGSPEAYA</sequence>